<evidence type="ECO:0008006" key="3">
    <source>
        <dbReference type="Google" id="ProtNLM"/>
    </source>
</evidence>
<comment type="caution">
    <text evidence="1">The sequence shown here is derived from an EMBL/GenBank/DDBJ whole genome shotgun (WGS) entry which is preliminary data.</text>
</comment>
<dbReference type="SUPFAM" id="SSF74650">
    <property type="entry name" value="Galactose mutarotase-like"/>
    <property type="match status" value="1"/>
</dbReference>
<protein>
    <recommendedName>
        <fullName evidence="3">Galactose mutarotase</fullName>
    </recommendedName>
</protein>
<dbReference type="Proteomes" id="UP000236642">
    <property type="component" value="Unassembled WGS sequence"/>
</dbReference>
<dbReference type="EMBL" id="BEHY01000016">
    <property type="protein sequence ID" value="GBD08745.1"/>
    <property type="molecule type" value="Genomic_DNA"/>
</dbReference>
<dbReference type="GO" id="GO:0003824">
    <property type="term" value="F:catalytic activity"/>
    <property type="evidence" value="ECO:0007669"/>
    <property type="project" value="InterPro"/>
</dbReference>
<accession>A0A2H5Y5L7</accession>
<evidence type="ECO:0000313" key="2">
    <source>
        <dbReference type="Proteomes" id="UP000236642"/>
    </source>
</evidence>
<dbReference type="AlphaFoldDB" id="A0A2H5Y5L7"/>
<dbReference type="InterPro" id="IPR011013">
    <property type="entry name" value="Gal_mutarotase_sf_dom"/>
</dbReference>
<sequence>MSALRVQEIREQGFPALRLENGPLALTLVPDLGGKIAAWEDRRRGLSWLWRNPDLPWRLPHDGARYVQEFDLGGWDECLPAIAPGVYPADPWAGVPIPDHGELWFQSWKIQIGIEEGERLIVTGVVEGRSFPYCFERTLILEAGRPTVRIRYRLRNDAEHTFYFLWAAHPLFPLLPGTRLRVPGPATARVAVAIGVAPRAMVFPWPQLPVEGGFLDLEEPDPAGGWALKLFLQPAASWARLIHPTGAWWEMGWRGPITHLGLWINAGGWSGANTPPYQNLALEPAIGAPDDLSEAMREWGFFGLLPPLQEMEWSLQVTVG</sequence>
<gene>
    <name evidence="1" type="ORF">HRbin22_00986</name>
</gene>
<dbReference type="GO" id="GO:0005975">
    <property type="term" value="P:carbohydrate metabolic process"/>
    <property type="evidence" value="ECO:0007669"/>
    <property type="project" value="InterPro"/>
</dbReference>
<organism evidence="1 2">
    <name type="scientific">Candidatus Thermoflexus japonica</name>
    <dbReference type="NCBI Taxonomy" id="2035417"/>
    <lineage>
        <taxon>Bacteria</taxon>
        <taxon>Bacillati</taxon>
        <taxon>Chloroflexota</taxon>
        <taxon>Thermoflexia</taxon>
        <taxon>Thermoflexales</taxon>
        <taxon>Thermoflexaceae</taxon>
        <taxon>Thermoflexus</taxon>
    </lineage>
</organism>
<name>A0A2H5Y5L7_9CHLR</name>
<evidence type="ECO:0000313" key="1">
    <source>
        <dbReference type="EMBL" id="GBD08745.1"/>
    </source>
</evidence>
<dbReference type="Gene3D" id="2.70.98.10">
    <property type="match status" value="1"/>
</dbReference>
<dbReference type="GO" id="GO:0030246">
    <property type="term" value="F:carbohydrate binding"/>
    <property type="evidence" value="ECO:0007669"/>
    <property type="project" value="InterPro"/>
</dbReference>
<proteinExistence type="predicted"/>
<dbReference type="InterPro" id="IPR014718">
    <property type="entry name" value="GH-type_carb-bd"/>
</dbReference>
<reference evidence="2" key="1">
    <citation type="submission" date="2017-09" db="EMBL/GenBank/DDBJ databases">
        <title>Metaegenomics of thermophilic ammonia-oxidizing enrichment culture.</title>
        <authorList>
            <person name="Kato S."/>
            <person name="Suzuki K."/>
        </authorList>
    </citation>
    <scope>NUCLEOTIDE SEQUENCE [LARGE SCALE GENOMIC DNA]</scope>
</reference>